<proteinExistence type="predicted"/>
<dbReference type="Gene3D" id="3.30.460.40">
    <property type="match status" value="1"/>
</dbReference>
<evidence type="ECO:0000313" key="1">
    <source>
        <dbReference type="EMBL" id="CDM96232.1"/>
    </source>
</evidence>
<dbReference type="InterPro" id="IPR043519">
    <property type="entry name" value="NT_sf"/>
</dbReference>
<name>A0A9P1KHT4_9CYAN</name>
<dbReference type="EMBL" id="FO818640">
    <property type="protein sequence ID" value="CDM96232.1"/>
    <property type="molecule type" value="Genomic_DNA"/>
</dbReference>
<sequence length="290" mass="33844">MRSHLNLTHYKTQSEDTSIDAELMQFGRSRQLSASQKLAFLKRIIQRGIKLVCWGIHQQSPNGDNLTFKQLYVRRRWGELFATYSDNNLFDEREPLMIEDPIAIAYKIIDKLNLLNIPYYIGGSVASSLQGEARFTQDIDLVIYLELSQVEVFIETFSSDFYVSDVAVKDAILGVSSYLNLINFESLEKADIFISRSDDFSRSQMNRRQLYVPEENPEQAFYLCTPEDTILQKLVWMRIAQNESQKQWRDILGVLKIQRERLDLDYLWQWSEYLHISASLNQAIQQSGIM</sequence>
<protein>
    <submittedName>
        <fullName evidence="1">Uncharacterized protein</fullName>
    </submittedName>
</protein>
<dbReference type="SUPFAM" id="SSF81301">
    <property type="entry name" value="Nucleotidyltransferase"/>
    <property type="match status" value="1"/>
</dbReference>
<dbReference type="RefSeq" id="WP_008050016.1">
    <property type="nucleotide sequence ID" value="NZ_FO818640.1"/>
</dbReference>
<accession>A0A9P1KHT4</accession>
<gene>
    <name evidence="1" type="ORF">ARTHRO_40638</name>
</gene>
<reference evidence="1 2" key="1">
    <citation type="submission" date="2014-02" db="EMBL/GenBank/DDBJ databases">
        <authorList>
            <person name="Genoscope - CEA"/>
        </authorList>
    </citation>
    <scope>NUCLEOTIDE SEQUENCE [LARGE SCALE GENOMIC DNA]</scope>
    <source>
        <strain evidence="1 2">PCC 8005</strain>
    </source>
</reference>
<dbReference type="Proteomes" id="UP000032946">
    <property type="component" value="Chromosome"/>
</dbReference>
<keyword evidence="2" id="KW-1185">Reference proteome</keyword>
<dbReference type="AlphaFoldDB" id="A0A9P1KHT4"/>
<evidence type="ECO:0000313" key="2">
    <source>
        <dbReference type="Proteomes" id="UP000032946"/>
    </source>
</evidence>
<organism evidence="1 2">
    <name type="scientific">Limnospira indica PCC 8005</name>
    <dbReference type="NCBI Taxonomy" id="376219"/>
    <lineage>
        <taxon>Bacteria</taxon>
        <taxon>Bacillati</taxon>
        <taxon>Cyanobacteriota</taxon>
        <taxon>Cyanophyceae</taxon>
        <taxon>Oscillatoriophycideae</taxon>
        <taxon>Oscillatoriales</taxon>
        <taxon>Sirenicapillariaceae</taxon>
        <taxon>Limnospira</taxon>
    </lineage>
</organism>